<evidence type="ECO:0000256" key="2">
    <source>
        <dbReference type="ARBA" id="ARBA00012513"/>
    </source>
</evidence>
<evidence type="ECO:0000256" key="9">
    <source>
        <dbReference type="ARBA" id="ARBA00048679"/>
    </source>
</evidence>
<dbReference type="PANTHER" id="PTHR24346">
    <property type="entry name" value="MAP/MICROTUBULE AFFINITY-REGULATING KINASE"/>
    <property type="match status" value="1"/>
</dbReference>
<dbReference type="InterPro" id="IPR008271">
    <property type="entry name" value="Ser/Thr_kinase_AS"/>
</dbReference>
<feature type="compositionally biased region" description="Polar residues" evidence="11">
    <location>
        <begin position="354"/>
        <end position="366"/>
    </location>
</feature>
<gene>
    <name evidence="14" type="ORF">K437DRAFT_255573</name>
</gene>
<dbReference type="OrthoDB" id="193931at2759"/>
<feature type="compositionally biased region" description="Basic and acidic residues" evidence="11">
    <location>
        <begin position="1374"/>
        <end position="1386"/>
    </location>
</feature>
<comment type="caution">
    <text evidence="14">The sequence shown here is derived from an EMBL/GenBank/DDBJ whole genome shotgun (WGS) entry which is preliminary data.</text>
</comment>
<evidence type="ECO:0000256" key="4">
    <source>
        <dbReference type="ARBA" id="ARBA00022679"/>
    </source>
</evidence>
<feature type="compositionally biased region" description="Basic and acidic residues" evidence="11">
    <location>
        <begin position="1447"/>
        <end position="1457"/>
    </location>
</feature>
<name>A0A066W7F4_TILAU</name>
<dbReference type="HOGENOM" id="CLU_002664_0_2_1"/>
<feature type="region of interest" description="Disordered" evidence="11">
    <location>
        <begin position="1245"/>
        <end position="1405"/>
    </location>
</feature>
<proteinExistence type="inferred from homology"/>
<dbReference type="GO" id="GO:0035556">
    <property type="term" value="P:intracellular signal transduction"/>
    <property type="evidence" value="ECO:0007669"/>
    <property type="project" value="TreeGrafter"/>
</dbReference>
<keyword evidence="6 14" id="KW-0418">Kinase</keyword>
<dbReference type="FunFam" id="1.10.510.10:FF:000792">
    <property type="entry name" value="Non-specific serine/threonine protein kinase"/>
    <property type="match status" value="1"/>
</dbReference>
<evidence type="ECO:0000256" key="6">
    <source>
        <dbReference type="ARBA" id="ARBA00022777"/>
    </source>
</evidence>
<comment type="catalytic activity">
    <reaction evidence="9">
        <text>L-seryl-[protein] + ATP = O-phospho-L-seryl-[protein] + ADP + H(+)</text>
        <dbReference type="Rhea" id="RHEA:17989"/>
        <dbReference type="Rhea" id="RHEA-COMP:9863"/>
        <dbReference type="Rhea" id="RHEA-COMP:11604"/>
        <dbReference type="ChEBI" id="CHEBI:15378"/>
        <dbReference type="ChEBI" id="CHEBI:29999"/>
        <dbReference type="ChEBI" id="CHEBI:30616"/>
        <dbReference type="ChEBI" id="CHEBI:83421"/>
        <dbReference type="ChEBI" id="CHEBI:456216"/>
        <dbReference type="EC" id="2.7.11.1"/>
    </reaction>
</comment>
<feature type="domain" description="KA1" evidence="13">
    <location>
        <begin position="1638"/>
        <end position="1688"/>
    </location>
</feature>
<accession>A0A066W7F4</accession>
<dbReference type="SMART" id="SM00220">
    <property type="entry name" value="S_TKc"/>
    <property type="match status" value="1"/>
</dbReference>
<dbReference type="Gene3D" id="1.10.510.10">
    <property type="entry name" value="Transferase(Phosphotransferase) domain 1"/>
    <property type="match status" value="1"/>
</dbReference>
<dbReference type="InterPro" id="IPR001772">
    <property type="entry name" value="KA1_dom"/>
</dbReference>
<sequence length="1688" mass="176798">MVTFAGSAMPGSTDAMEILDKGDFHGPSSTLAAAQLMAATNASSPLTAAATGYGARTGPDGTALAPSIVAAAAAAAAHELASVPEDEQMSGSSFRRATDLSSSALSSANGSSTTAAVAGLLLSTSSVSSVDAAGANDDMGDHSLRFLTPSTSAGHTGAGLPAGEATTSAREAARSSRNSARFSQYLPADMDVFGTGGVAIAGAGSGAGSSSSGSSIIGGKHRNGGLSLAATAGAAAGPGSPVGLLKPLPGLPAGSMLHSDREQDSLPLTNGVSGHHHHHHHHHYHHSQPHSQQQQQQQQQHPSHAASISASAALDPICIPPQHIPQPLAVGSTPGAANGKASIERPTPPVPPSMLSSGSNGSFLLQSPPASARLEISQMSMSPPDADPARVLAESNRSSIDDIRRGYALRKQAYNGSAAAPAPAIAIPPPPVAPLPLATTNQHQQHGALPPFVGANGMSSPAASPASAFQTPPPSRRPGGASVDMVRPASVLETRSARHEAAQRQQLRHSISVERTGTISAAGAGNAAICGSVTPVDNRSIASSKTDRERGKDDRERRSRRTLGDYVLGKTLGAGSMGKVKLGVKMGNGEKVAIKIIPRHTSVAAAHHAAQKAALKQQQQQAKQQQQLQQAGASTSGSGVGASTVGQGGGISATAVAVGGGGSAGDHGTSTNDKPIQPSPSYLQKAYAKDQSKEIRTIREGSLQLLLHHPYVCGMREMIIHPNHYYMVFEYVNGGQMLDYIISHGRLRERAARKFARQIASALEYCHRNSVIHRDLKIENILISKTGNIKIIDFGLSNLYSPHSHLSTFCGSLYFAAPELLNAKVYTGPEVDVWSFGIVLYVLVCGKVPFDDQSMPALHAKIKRGQVEYPVWLSGECKHILSRMLVTNPQQRASLTELMSHPWMVKGYDGPPDMHMPQRTPLRAGQLDVDVIKGMTGFEFGAPEDIERHMTDILTSELYQQTLAAWDAKHGVAAPVSSYMGAGGDATFAIGRQSTRNSVTTDKSKSATKRFSGIDFYRKKANSLFGGKDDATFTPNGSSKSTTSASVQLLDPTAAYHPLFSIYYLVKEKMEREKLYGHSFFASSNISLINQNLASTGGQAAGGSSMPTAADIPQEEVKVPETSHASSRAIEPKAKPGLMAPPRAAGTAASVPSSPTPVFDSREKSQPLPNMAGPPRARATGDEMEEALRGATFMGGSAGKRPESTLMSPTKVSASTFDSNHKRSMSLSMKRPMSTIVDLKTTSSIAPSSAAQQQSISVASPTNPHSAAASPGPDHASPTPALGTLARRFGSLMSRSPSTPIDADARDKRRLQRMSTGGMSAPSRRASTFGSGLSGVAERRDGENADQGGGQKTYAEPDSAEDINAIMTKPLSPHPRDSSSLTRKETPTGTTSLGRSSGLTMSPKRRQSTLLGLKINQQQFPIANPGEAGGWQGPNNPAQAAVLPSSSRRETITKGSKEQTASKPVFLKGLFSVQTTSTKPRAVIHQTLVQVLDRLGVQYREIKGGYECVHLPSLDFSGGTIAAATGQGNVRLGGEADMGETEAFSADTASPQRPRRKGSKLSFTSAKQKLKEVSESKSSLTNADDSSIRSRTNSLAGAMDGDSSGLGLRTSPGTLVIAESNQEDAAANAPRSKTMSPNAVHDLAVRFEVFVVKVPLLLGVNGLQFRRVSGNPWQYQMLAKRILEDAKL</sequence>
<dbReference type="OMA" id="YYMVSEY"/>
<evidence type="ECO:0000256" key="8">
    <source>
        <dbReference type="ARBA" id="ARBA00047899"/>
    </source>
</evidence>
<dbReference type="InterPro" id="IPR000719">
    <property type="entry name" value="Prot_kinase_dom"/>
</dbReference>
<dbReference type="CDD" id="cd14077">
    <property type="entry name" value="STKc_Kin1_2"/>
    <property type="match status" value="1"/>
</dbReference>
<dbReference type="SUPFAM" id="SSF56112">
    <property type="entry name" value="Protein kinase-like (PK-like)"/>
    <property type="match status" value="1"/>
</dbReference>
<dbReference type="InterPro" id="IPR011009">
    <property type="entry name" value="Kinase-like_dom_sf"/>
</dbReference>
<dbReference type="InParanoid" id="A0A066W7F4"/>
<dbReference type="PROSITE" id="PS00108">
    <property type="entry name" value="PROTEIN_KINASE_ST"/>
    <property type="match status" value="1"/>
</dbReference>
<dbReference type="GO" id="GO:0005524">
    <property type="term" value="F:ATP binding"/>
    <property type="evidence" value="ECO:0007669"/>
    <property type="project" value="UniProtKB-UniRule"/>
</dbReference>
<dbReference type="Pfam" id="PF02149">
    <property type="entry name" value="KA1"/>
    <property type="match status" value="1"/>
</dbReference>
<keyword evidence="15" id="KW-1185">Reference proteome</keyword>
<feature type="compositionally biased region" description="Low complexity" evidence="11">
    <location>
        <begin position="1245"/>
        <end position="1261"/>
    </location>
</feature>
<dbReference type="SUPFAM" id="SSF103243">
    <property type="entry name" value="KA1-like"/>
    <property type="match status" value="1"/>
</dbReference>
<dbReference type="STRING" id="1037660.A0A066W7F4"/>
<keyword evidence="5 10" id="KW-0547">Nucleotide-binding</keyword>
<keyword evidence="3" id="KW-0723">Serine/threonine-protein kinase</keyword>
<feature type="compositionally biased region" description="Polar residues" evidence="11">
    <location>
        <begin position="1205"/>
        <end position="1218"/>
    </location>
</feature>
<evidence type="ECO:0000256" key="5">
    <source>
        <dbReference type="ARBA" id="ARBA00022741"/>
    </source>
</evidence>
<dbReference type="PROSITE" id="PS50032">
    <property type="entry name" value="KA1"/>
    <property type="match status" value="1"/>
</dbReference>
<feature type="compositionally biased region" description="Polar residues" evidence="11">
    <location>
        <begin position="1581"/>
        <end position="1595"/>
    </location>
</feature>
<keyword evidence="7 10" id="KW-0067">ATP-binding</keyword>
<dbReference type="Gene3D" id="3.30.310.80">
    <property type="entry name" value="Kinase associated domain 1, KA1"/>
    <property type="match status" value="1"/>
</dbReference>
<dbReference type="GO" id="GO:0004674">
    <property type="term" value="F:protein serine/threonine kinase activity"/>
    <property type="evidence" value="ECO:0007669"/>
    <property type="project" value="UniProtKB-KW"/>
</dbReference>
<dbReference type="InterPro" id="IPR028375">
    <property type="entry name" value="KA1/Ssp2_C"/>
</dbReference>
<evidence type="ECO:0000256" key="7">
    <source>
        <dbReference type="ARBA" id="ARBA00022840"/>
    </source>
</evidence>
<evidence type="ECO:0000313" key="15">
    <source>
        <dbReference type="Proteomes" id="UP000027361"/>
    </source>
</evidence>
<feature type="region of interest" description="Disordered" evidence="11">
    <location>
        <begin position="1541"/>
        <end position="1604"/>
    </location>
</feature>
<evidence type="ECO:0000256" key="1">
    <source>
        <dbReference type="ARBA" id="ARBA00010791"/>
    </source>
</evidence>
<dbReference type="GO" id="GO:0005737">
    <property type="term" value="C:cytoplasm"/>
    <property type="evidence" value="ECO:0007669"/>
    <property type="project" value="TreeGrafter"/>
</dbReference>
<dbReference type="PROSITE" id="PS50011">
    <property type="entry name" value="PROTEIN_KINASE_DOM"/>
    <property type="match status" value="1"/>
</dbReference>
<dbReference type="EC" id="2.7.11.1" evidence="2"/>
<feature type="region of interest" description="Disordered" evidence="11">
    <location>
        <begin position="537"/>
        <end position="562"/>
    </location>
</feature>
<feature type="region of interest" description="Disordered" evidence="11">
    <location>
        <begin position="1425"/>
        <end position="1459"/>
    </location>
</feature>
<dbReference type="InterPro" id="IPR017441">
    <property type="entry name" value="Protein_kinase_ATP_BS"/>
</dbReference>
<feature type="compositionally biased region" description="Basic and acidic residues" evidence="11">
    <location>
        <begin position="545"/>
        <end position="557"/>
    </location>
</feature>
<feature type="region of interest" description="Disordered" evidence="11">
    <location>
        <begin position="253"/>
        <end position="366"/>
    </location>
</feature>
<feature type="compositionally biased region" description="Low complexity" evidence="11">
    <location>
        <begin position="289"/>
        <end position="304"/>
    </location>
</feature>
<feature type="domain" description="Protein kinase" evidence="12">
    <location>
        <begin position="566"/>
        <end position="904"/>
    </location>
</feature>
<dbReference type="PROSITE" id="PS00107">
    <property type="entry name" value="PROTEIN_KINASE_ATP"/>
    <property type="match status" value="1"/>
</dbReference>
<dbReference type="GeneID" id="25264195"/>
<keyword evidence="4" id="KW-0808">Transferase</keyword>
<feature type="region of interest" description="Disordered" evidence="11">
    <location>
        <begin position="458"/>
        <end position="483"/>
    </location>
</feature>
<evidence type="ECO:0000256" key="3">
    <source>
        <dbReference type="ARBA" id="ARBA00022527"/>
    </source>
</evidence>
<feature type="compositionally biased region" description="Low complexity" evidence="11">
    <location>
        <begin position="459"/>
        <end position="470"/>
    </location>
</feature>
<organism evidence="14 15">
    <name type="scientific">Tilletiaria anomala (strain ATCC 24038 / CBS 436.72 / UBC 951)</name>
    <dbReference type="NCBI Taxonomy" id="1037660"/>
    <lineage>
        <taxon>Eukaryota</taxon>
        <taxon>Fungi</taxon>
        <taxon>Dikarya</taxon>
        <taxon>Basidiomycota</taxon>
        <taxon>Ustilaginomycotina</taxon>
        <taxon>Exobasidiomycetes</taxon>
        <taxon>Georgefischeriales</taxon>
        <taxon>Tilletiariaceae</taxon>
        <taxon>Tilletiaria</taxon>
    </lineage>
</organism>
<protein>
    <recommendedName>
        <fullName evidence="2">non-specific serine/threonine protein kinase</fullName>
        <ecNumber evidence="2">2.7.11.1</ecNumber>
    </recommendedName>
</protein>
<dbReference type="EMBL" id="JMSN01000025">
    <property type="protein sequence ID" value="KDN48463.1"/>
    <property type="molecule type" value="Genomic_DNA"/>
</dbReference>
<evidence type="ECO:0000256" key="11">
    <source>
        <dbReference type="SAM" id="MobiDB-lite"/>
    </source>
</evidence>
<comment type="catalytic activity">
    <reaction evidence="8">
        <text>L-threonyl-[protein] + ATP = O-phospho-L-threonyl-[protein] + ADP + H(+)</text>
        <dbReference type="Rhea" id="RHEA:46608"/>
        <dbReference type="Rhea" id="RHEA-COMP:11060"/>
        <dbReference type="Rhea" id="RHEA-COMP:11605"/>
        <dbReference type="ChEBI" id="CHEBI:15378"/>
        <dbReference type="ChEBI" id="CHEBI:30013"/>
        <dbReference type="ChEBI" id="CHEBI:30616"/>
        <dbReference type="ChEBI" id="CHEBI:61977"/>
        <dbReference type="ChEBI" id="CHEBI:456216"/>
        <dbReference type="EC" id="2.7.11.1"/>
    </reaction>
</comment>
<dbReference type="Pfam" id="PF00069">
    <property type="entry name" value="Pkinase"/>
    <property type="match status" value="1"/>
</dbReference>
<dbReference type="FunCoup" id="A0A066W7F4">
    <property type="interactions" value="110"/>
</dbReference>
<feature type="region of interest" description="Disordered" evidence="11">
    <location>
        <begin position="1193"/>
        <end position="1222"/>
    </location>
</feature>
<dbReference type="PANTHER" id="PTHR24346:SF82">
    <property type="entry name" value="KP78A-RELATED"/>
    <property type="match status" value="1"/>
</dbReference>
<dbReference type="Proteomes" id="UP000027361">
    <property type="component" value="Unassembled WGS sequence"/>
</dbReference>
<evidence type="ECO:0000313" key="14">
    <source>
        <dbReference type="EMBL" id="KDN48463.1"/>
    </source>
</evidence>
<dbReference type="GO" id="GO:0000226">
    <property type="term" value="P:microtubule cytoskeleton organization"/>
    <property type="evidence" value="ECO:0007669"/>
    <property type="project" value="TreeGrafter"/>
</dbReference>
<dbReference type="RefSeq" id="XP_013244119.1">
    <property type="nucleotide sequence ID" value="XM_013388665.1"/>
</dbReference>
<evidence type="ECO:0000256" key="10">
    <source>
        <dbReference type="PROSITE-ProRule" id="PRU10141"/>
    </source>
</evidence>
<feature type="region of interest" description="Disordered" evidence="11">
    <location>
        <begin position="1118"/>
        <end position="1178"/>
    </location>
</feature>
<feature type="region of interest" description="Disordered" evidence="11">
    <location>
        <begin position="143"/>
        <end position="179"/>
    </location>
</feature>
<evidence type="ECO:0000259" key="13">
    <source>
        <dbReference type="PROSITE" id="PS50032"/>
    </source>
</evidence>
<feature type="region of interest" description="Disordered" evidence="11">
    <location>
        <begin position="605"/>
        <end position="644"/>
    </location>
</feature>
<feature type="binding site" evidence="10">
    <location>
        <position position="595"/>
    </location>
    <ligand>
        <name>ATP</name>
        <dbReference type="ChEBI" id="CHEBI:30616"/>
    </ligand>
</feature>
<feature type="region of interest" description="Disordered" evidence="11">
    <location>
        <begin position="661"/>
        <end position="680"/>
    </location>
</feature>
<feature type="compositionally biased region" description="Basic residues" evidence="11">
    <location>
        <begin position="274"/>
        <end position="288"/>
    </location>
</feature>
<comment type="similarity">
    <text evidence="1">Belongs to the protein kinase superfamily. CAMK Ser/Thr protein kinase family. NIM1 subfamily.</text>
</comment>
<reference evidence="14 15" key="1">
    <citation type="submission" date="2014-05" db="EMBL/GenBank/DDBJ databases">
        <title>Draft genome sequence of a rare smut relative, Tilletiaria anomala UBC 951.</title>
        <authorList>
            <consortium name="DOE Joint Genome Institute"/>
            <person name="Toome M."/>
            <person name="Kuo A."/>
            <person name="Henrissat B."/>
            <person name="Lipzen A."/>
            <person name="Tritt A."/>
            <person name="Yoshinaga Y."/>
            <person name="Zane M."/>
            <person name="Barry K."/>
            <person name="Grigoriev I.V."/>
            <person name="Spatafora J.W."/>
            <person name="Aimea M.C."/>
        </authorList>
    </citation>
    <scope>NUCLEOTIDE SEQUENCE [LARGE SCALE GENOMIC DNA]</scope>
    <source>
        <strain evidence="14 15">UBC 951</strain>
    </source>
</reference>
<evidence type="ECO:0000259" key="12">
    <source>
        <dbReference type="PROSITE" id="PS50011"/>
    </source>
</evidence>
<feature type="compositionally biased region" description="Polar residues" evidence="11">
    <location>
        <begin position="1387"/>
        <end position="1400"/>
    </location>
</feature>
<dbReference type="GO" id="GO:0106310">
    <property type="term" value="F:protein serine kinase activity"/>
    <property type="evidence" value="ECO:0007669"/>
    <property type="project" value="RHEA"/>
</dbReference>
<dbReference type="Gene3D" id="3.30.200.20">
    <property type="entry name" value="Phosphorylase Kinase, domain 1"/>
    <property type="match status" value="1"/>
</dbReference>